<dbReference type="GO" id="GO:0070042">
    <property type="term" value="F:rRNA (uridine-N3-)-methyltransferase activity"/>
    <property type="evidence" value="ECO:0007669"/>
    <property type="project" value="TreeGrafter"/>
</dbReference>
<comment type="subcellular location">
    <subcellularLocation>
        <location evidence="1 12">Cytoplasm</location>
    </subcellularLocation>
</comment>
<organism evidence="14 15">
    <name type="scientific">Grylomicrobium aquisgranensis</name>
    <dbReference type="NCBI Taxonomy" id="2926318"/>
    <lineage>
        <taxon>Bacteria</taxon>
        <taxon>Bacillati</taxon>
        <taxon>Bacillota</taxon>
        <taxon>Erysipelotrichia</taxon>
        <taxon>Erysipelotrichales</taxon>
        <taxon>Erysipelotrichaceae</taxon>
        <taxon>Grylomicrobium</taxon>
    </lineage>
</organism>
<protein>
    <recommendedName>
        <fullName evidence="4 12">Ribosomal RNA small subunit methyltransferase E</fullName>
        <ecNumber evidence="3 12">2.1.1.193</ecNumber>
    </recommendedName>
</protein>
<dbReference type="CDD" id="cd18084">
    <property type="entry name" value="RsmE-like"/>
    <property type="match status" value="1"/>
</dbReference>
<dbReference type="Proteomes" id="UP001286174">
    <property type="component" value="Unassembled WGS sequence"/>
</dbReference>
<comment type="caution">
    <text evidence="14">The sequence shown here is derived from an EMBL/GenBank/DDBJ whole genome shotgun (WGS) entry which is preliminary data.</text>
</comment>
<evidence type="ECO:0000256" key="2">
    <source>
        <dbReference type="ARBA" id="ARBA00005528"/>
    </source>
</evidence>
<comment type="catalytic activity">
    <reaction evidence="11 12">
        <text>uridine(1498) in 16S rRNA + S-adenosyl-L-methionine = N(3)-methyluridine(1498) in 16S rRNA + S-adenosyl-L-homocysteine + H(+)</text>
        <dbReference type="Rhea" id="RHEA:42920"/>
        <dbReference type="Rhea" id="RHEA-COMP:10283"/>
        <dbReference type="Rhea" id="RHEA-COMP:10284"/>
        <dbReference type="ChEBI" id="CHEBI:15378"/>
        <dbReference type="ChEBI" id="CHEBI:57856"/>
        <dbReference type="ChEBI" id="CHEBI:59789"/>
        <dbReference type="ChEBI" id="CHEBI:65315"/>
        <dbReference type="ChEBI" id="CHEBI:74502"/>
        <dbReference type="EC" id="2.1.1.193"/>
    </reaction>
</comment>
<dbReference type="InterPro" id="IPR015947">
    <property type="entry name" value="PUA-like_sf"/>
</dbReference>
<dbReference type="InterPro" id="IPR046886">
    <property type="entry name" value="RsmE_MTase_dom"/>
</dbReference>
<evidence type="ECO:0000256" key="4">
    <source>
        <dbReference type="ARBA" id="ARBA00013673"/>
    </source>
</evidence>
<evidence type="ECO:0000256" key="7">
    <source>
        <dbReference type="ARBA" id="ARBA00022603"/>
    </source>
</evidence>
<dbReference type="EC" id="2.1.1.193" evidence="3 12"/>
<evidence type="ECO:0000256" key="1">
    <source>
        <dbReference type="ARBA" id="ARBA00004496"/>
    </source>
</evidence>
<name>A0AB35U1Z6_9FIRM</name>
<evidence type="ECO:0000256" key="3">
    <source>
        <dbReference type="ARBA" id="ARBA00012328"/>
    </source>
</evidence>
<gene>
    <name evidence="14" type="ORF">MOZ60_03230</name>
</gene>
<evidence type="ECO:0000256" key="5">
    <source>
        <dbReference type="ARBA" id="ARBA00022490"/>
    </source>
</evidence>
<accession>A0AB35U1Z6</accession>
<dbReference type="AlphaFoldDB" id="A0AB35U1Z6"/>
<evidence type="ECO:0000313" key="15">
    <source>
        <dbReference type="Proteomes" id="UP001286174"/>
    </source>
</evidence>
<dbReference type="PIRSF" id="PIRSF015601">
    <property type="entry name" value="MTase_slr0722"/>
    <property type="match status" value="1"/>
</dbReference>
<dbReference type="SUPFAM" id="SSF88697">
    <property type="entry name" value="PUA domain-like"/>
    <property type="match status" value="1"/>
</dbReference>
<evidence type="ECO:0000256" key="6">
    <source>
        <dbReference type="ARBA" id="ARBA00022552"/>
    </source>
</evidence>
<keyword evidence="6 12" id="KW-0698">rRNA processing</keyword>
<keyword evidence="5 12" id="KW-0963">Cytoplasm</keyword>
<reference evidence="14 15" key="1">
    <citation type="submission" date="2022-03" db="EMBL/GenBank/DDBJ databases">
        <title>Novel taxa within the pig intestine.</title>
        <authorList>
            <person name="Wylensek D."/>
            <person name="Bishof K."/>
            <person name="Afrizal A."/>
            <person name="Clavel T."/>
        </authorList>
    </citation>
    <scope>NUCLEOTIDE SEQUENCE [LARGE SCALE GENOMIC DNA]</scope>
    <source>
        <strain evidence="14 15">CLA-KB-P133</strain>
    </source>
</reference>
<evidence type="ECO:0000313" key="14">
    <source>
        <dbReference type="EMBL" id="MDX8419103.1"/>
    </source>
</evidence>
<dbReference type="InterPro" id="IPR029028">
    <property type="entry name" value="Alpha/beta_knot_MTases"/>
</dbReference>
<dbReference type="InterPro" id="IPR006700">
    <property type="entry name" value="RsmE"/>
</dbReference>
<dbReference type="NCBIfam" id="TIGR00046">
    <property type="entry name" value="RsmE family RNA methyltransferase"/>
    <property type="match status" value="1"/>
</dbReference>
<evidence type="ECO:0000256" key="12">
    <source>
        <dbReference type="PIRNR" id="PIRNR015601"/>
    </source>
</evidence>
<sequence length="245" mass="27404">MQQYFANVPLAAGKPYFFTKEQAHHASDVVRLHEETVRLVYEGKAWFARTARVDGKFAAIVEKEDPQIHECACEMTLCMALIRREKFELVLQKASEIGFSRVVPFVSSRCVVREKQDKKERVAARWQTILLEGAQQCKRNIVPELAETIPFDHLDQVQAELKAAAYENAYGTSARLSHLYHGQKSAAVVIGPEGGFSPDEVQWLMDHGYQAVTLGSRILRAETAAIYAGSVLSEAAGDQNEVFSM</sequence>
<feature type="domain" description="Ribosomal RNA small subunit methyltransferase E methyltransferase" evidence="13">
    <location>
        <begin position="70"/>
        <end position="232"/>
    </location>
</feature>
<keyword evidence="15" id="KW-1185">Reference proteome</keyword>
<keyword evidence="7 12" id="KW-0489">Methyltransferase</keyword>
<dbReference type="InterPro" id="IPR029026">
    <property type="entry name" value="tRNA_m1G_MTases_N"/>
</dbReference>
<proteinExistence type="inferred from homology"/>
<evidence type="ECO:0000256" key="10">
    <source>
        <dbReference type="ARBA" id="ARBA00025699"/>
    </source>
</evidence>
<dbReference type="PANTHER" id="PTHR30027">
    <property type="entry name" value="RIBOSOMAL RNA SMALL SUBUNIT METHYLTRANSFERASE E"/>
    <property type="match status" value="1"/>
</dbReference>
<dbReference type="Pfam" id="PF04452">
    <property type="entry name" value="Methyltrans_RNA"/>
    <property type="match status" value="1"/>
</dbReference>
<dbReference type="SUPFAM" id="SSF75217">
    <property type="entry name" value="alpha/beta knot"/>
    <property type="match status" value="1"/>
</dbReference>
<evidence type="ECO:0000259" key="13">
    <source>
        <dbReference type="Pfam" id="PF04452"/>
    </source>
</evidence>
<dbReference type="GO" id="GO:0005737">
    <property type="term" value="C:cytoplasm"/>
    <property type="evidence" value="ECO:0007669"/>
    <property type="project" value="UniProtKB-SubCell"/>
</dbReference>
<evidence type="ECO:0000256" key="9">
    <source>
        <dbReference type="ARBA" id="ARBA00022691"/>
    </source>
</evidence>
<dbReference type="EMBL" id="JALBUR010000005">
    <property type="protein sequence ID" value="MDX8419103.1"/>
    <property type="molecule type" value="Genomic_DNA"/>
</dbReference>
<comment type="similarity">
    <text evidence="2 12">Belongs to the RNA methyltransferase RsmE family.</text>
</comment>
<evidence type="ECO:0000256" key="11">
    <source>
        <dbReference type="ARBA" id="ARBA00047944"/>
    </source>
</evidence>
<comment type="function">
    <text evidence="10 12">Specifically methylates the N3 position of the uracil ring of uridine 1498 (m3U1498) in 16S rRNA. Acts on the fully assembled 30S ribosomal subunit.</text>
</comment>
<dbReference type="Gene3D" id="3.40.1280.10">
    <property type="match status" value="1"/>
</dbReference>
<keyword evidence="8 12" id="KW-0808">Transferase</keyword>
<evidence type="ECO:0000256" key="8">
    <source>
        <dbReference type="ARBA" id="ARBA00022679"/>
    </source>
</evidence>
<dbReference type="RefSeq" id="WP_370595629.1">
    <property type="nucleotide sequence ID" value="NZ_JALBUR010000005.1"/>
</dbReference>
<dbReference type="PANTHER" id="PTHR30027:SF3">
    <property type="entry name" value="16S RRNA (URACIL(1498)-N(3))-METHYLTRANSFERASE"/>
    <property type="match status" value="1"/>
</dbReference>
<dbReference type="GO" id="GO:0070475">
    <property type="term" value="P:rRNA base methylation"/>
    <property type="evidence" value="ECO:0007669"/>
    <property type="project" value="TreeGrafter"/>
</dbReference>
<keyword evidence="9 12" id="KW-0949">S-adenosyl-L-methionine</keyword>